<dbReference type="NCBIfam" id="NF035938">
    <property type="entry name" value="EboA_domain"/>
    <property type="match status" value="1"/>
</dbReference>
<protein>
    <submittedName>
        <fullName evidence="1">Uncharacterized protein</fullName>
    </submittedName>
</protein>
<dbReference type="AlphaFoldDB" id="A0A841HMH7"/>
<proteinExistence type="predicted"/>
<comment type="caution">
    <text evidence="1">The sequence shown here is derived from an EMBL/GenBank/DDBJ whole genome shotgun (WGS) entry which is preliminary data.</text>
</comment>
<dbReference type="RefSeq" id="WP_184331942.1">
    <property type="nucleotide sequence ID" value="NZ_JACHHZ010000003.1"/>
</dbReference>
<reference evidence="1 2" key="1">
    <citation type="submission" date="2020-08" db="EMBL/GenBank/DDBJ databases">
        <title>Genomic Encyclopedia of Type Strains, Phase IV (KMG-IV): sequencing the most valuable type-strain genomes for metagenomic binning, comparative biology and taxonomic classification.</title>
        <authorList>
            <person name="Goeker M."/>
        </authorList>
    </citation>
    <scope>NUCLEOTIDE SEQUENCE [LARGE SCALE GENOMIC DNA]</scope>
    <source>
        <strain evidence="1 2">DSM 26723</strain>
    </source>
</reference>
<evidence type="ECO:0000313" key="1">
    <source>
        <dbReference type="EMBL" id="MBB6093480.1"/>
    </source>
</evidence>
<sequence length="315" mass="34928">MHASPAPTTPSSPQARFTILRQLLQDRLAADASDFVARAVSEIGAGIDATRFSQLIAVASRHSRRRVAFEPTPDELALAAAAQMDINIPYWNQLEALRVLLVLAHRDLDRDAFVEALEQCFRYADEGELCALYRALPLLPDGARFAWRAGEGCRSNMRSVFEAVACDSQFPAAHFDDVAWHQLIMKAVFLNAPLWRVHGLDARLSPELARMALDFVDERRSAGRPVPPQLWLCLGTHGEERALNALRTELRRGDLRGRRAALLALARAGQLPKVHQWLGGWLGDLEPTLAQAHHGDVTQAAFGDLQQDTPTKARQ</sequence>
<keyword evidence="2" id="KW-1185">Reference proteome</keyword>
<organism evidence="1 2">
    <name type="scientific">Povalibacter uvarum</name>
    <dbReference type="NCBI Taxonomy" id="732238"/>
    <lineage>
        <taxon>Bacteria</taxon>
        <taxon>Pseudomonadati</taxon>
        <taxon>Pseudomonadota</taxon>
        <taxon>Gammaproteobacteria</taxon>
        <taxon>Steroidobacterales</taxon>
        <taxon>Steroidobacteraceae</taxon>
        <taxon>Povalibacter</taxon>
    </lineage>
</organism>
<gene>
    <name evidence="1" type="ORF">HNQ60_002361</name>
</gene>
<dbReference type="Proteomes" id="UP000588068">
    <property type="component" value="Unassembled WGS sequence"/>
</dbReference>
<evidence type="ECO:0000313" key="2">
    <source>
        <dbReference type="Proteomes" id="UP000588068"/>
    </source>
</evidence>
<name>A0A841HMH7_9GAMM</name>
<accession>A0A841HMH7</accession>
<dbReference type="InterPro" id="IPR047715">
    <property type="entry name" value="EboA_dom"/>
</dbReference>
<dbReference type="EMBL" id="JACHHZ010000003">
    <property type="protein sequence ID" value="MBB6093480.1"/>
    <property type="molecule type" value="Genomic_DNA"/>
</dbReference>